<evidence type="ECO:0000313" key="13">
    <source>
        <dbReference type="Proteomes" id="UP000317863"/>
    </source>
</evidence>
<accession>A0A544QVI8</accession>
<keyword evidence="3 9" id="KW-0645">Protease</keyword>
<dbReference type="UniPathway" id="UPA00665"/>
<gene>
    <name evidence="9 12" type="primary">lspA</name>
    <name evidence="12" type="ORF">EXD82_05720</name>
</gene>
<comment type="similarity">
    <text evidence="1 9 11">Belongs to the peptidase A8 family.</text>
</comment>
<feature type="active site" evidence="9">
    <location>
        <position position="128"/>
    </location>
</feature>
<keyword evidence="5 9" id="KW-0064">Aspartyl protease</keyword>
<dbReference type="GO" id="GO:0006508">
    <property type="term" value="P:proteolysis"/>
    <property type="evidence" value="ECO:0007669"/>
    <property type="project" value="UniProtKB-KW"/>
</dbReference>
<dbReference type="GO" id="GO:0004190">
    <property type="term" value="F:aspartic-type endopeptidase activity"/>
    <property type="evidence" value="ECO:0007669"/>
    <property type="project" value="UniProtKB-UniRule"/>
</dbReference>
<dbReference type="OrthoDB" id="9810259at2"/>
<dbReference type="PANTHER" id="PTHR33695">
    <property type="entry name" value="LIPOPROTEIN SIGNAL PEPTIDASE"/>
    <property type="match status" value="1"/>
</dbReference>
<name>A0A544QVI8_9FIRM</name>
<dbReference type="PROSITE" id="PS00855">
    <property type="entry name" value="SPASE_II"/>
    <property type="match status" value="1"/>
</dbReference>
<evidence type="ECO:0000256" key="10">
    <source>
        <dbReference type="RuleBase" id="RU000594"/>
    </source>
</evidence>
<dbReference type="HAMAP" id="MF_00161">
    <property type="entry name" value="LspA"/>
    <property type="match status" value="1"/>
</dbReference>
<keyword evidence="4 9" id="KW-0812">Transmembrane</keyword>
<comment type="pathway">
    <text evidence="9">Protein modification; lipoprotein biosynthesis (signal peptide cleavage).</text>
</comment>
<dbReference type="EC" id="3.4.23.36" evidence="9"/>
<dbReference type="PRINTS" id="PR00781">
    <property type="entry name" value="LIPOSIGPTASE"/>
</dbReference>
<evidence type="ECO:0000256" key="8">
    <source>
        <dbReference type="ARBA" id="ARBA00023136"/>
    </source>
</evidence>
<evidence type="ECO:0000256" key="7">
    <source>
        <dbReference type="ARBA" id="ARBA00022989"/>
    </source>
</evidence>
<dbReference type="EMBL" id="SGJB01000008">
    <property type="protein sequence ID" value="TQQ84686.1"/>
    <property type="molecule type" value="Genomic_DNA"/>
</dbReference>
<keyword evidence="8 9" id="KW-0472">Membrane</keyword>
<comment type="caution">
    <text evidence="12">The sequence shown here is derived from an EMBL/GenBank/DDBJ whole genome shotgun (WGS) entry which is preliminary data.</text>
</comment>
<dbReference type="AlphaFoldDB" id="A0A544QVI8"/>
<keyword evidence="6 9" id="KW-0378">Hydrolase</keyword>
<dbReference type="NCBIfam" id="TIGR00077">
    <property type="entry name" value="lspA"/>
    <property type="match status" value="1"/>
</dbReference>
<dbReference type="Pfam" id="PF01252">
    <property type="entry name" value="Peptidase_A8"/>
    <property type="match status" value="1"/>
</dbReference>
<dbReference type="PANTHER" id="PTHR33695:SF1">
    <property type="entry name" value="LIPOPROTEIN SIGNAL PEPTIDASE"/>
    <property type="match status" value="1"/>
</dbReference>
<evidence type="ECO:0000256" key="11">
    <source>
        <dbReference type="RuleBase" id="RU004181"/>
    </source>
</evidence>
<dbReference type="InterPro" id="IPR001872">
    <property type="entry name" value="Peptidase_A8"/>
</dbReference>
<comment type="caution">
    <text evidence="9">Lacks conserved residue(s) required for the propagation of feature annotation.</text>
</comment>
<evidence type="ECO:0000313" key="12">
    <source>
        <dbReference type="EMBL" id="TQQ84686.1"/>
    </source>
</evidence>
<evidence type="ECO:0000256" key="6">
    <source>
        <dbReference type="ARBA" id="ARBA00022801"/>
    </source>
</evidence>
<keyword evidence="13" id="KW-1185">Reference proteome</keyword>
<evidence type="ECO:0000256" key="9">
    <source>
        <dbReference type="HAMAP-Rule" id="MF_00161"/>
    </source>
</evidence>
<sequence length="157" mass="17757">MIYEIIIAILIAIDQVIKVRVLNGLKTVGTIPIINDVFHLTYVENRGAAFGMLKNQQYFLALVALIATIIALGYLHKNRERINIVGKASIIMIVAGAIGNLIDRIRLGFVVDYFDFRIIWQYVFNFADVLIVCGTILLCIYVILYSDEKKIEVKHGK</sequence>
<evidence type="ECO:0000256" key="2">
    <source>
        <dbReference type="ARBA" id="ARBA00022475"/>
    </source>
</evidence>
<comment type="function">
    <text evidence="9 10">This protein specifically catalyzes the removal of signal peptides from prolipoproteins.</text>
</comment>
<proteinExistence type="inferred from homology"/>
<keyword evidence="2 9" id="KW-1003">Cell membrane</keyword>
<dbReference type="Proteomes" id="UP000317863">
    <property type="component" value="Unassembled WGS sequence"/>
</dbReference>
<dbReference type="GO" id="GO:0005886">
    <property type="term" value="C:plasma membrane"/>
    <property type="evidence" value="ECO:0007669"/>
    <property type="project" value="UniProtKB-SubCell"/>
</dbReference>
<feature type="transmembrane region" description="Helical" evidence="9">
    <location>
        <begin position="122"/>
        <end position="144"/>
    </location>
</feature>
<feature type="transmembrane region" description="Helical" evidence="9">
    <location>
        <begin position="58"/>
        <end position="75"/>
    </location>
</feature>
<dbReference type="RefSeq" id="WP_142535957.1">
    <property type="nucleotide sequence ID" value="NZ_SGJB01000008.1"/>
</dbReference>
<evidence type="ECO:0000256" key="3">
    <source>
        <dbReference type="ARBA" id="ARBA00022670"/>
    </source>
</evidence>
<feature type="active site" evidence="9">
    <location>
        <position position="112"/>
    </location>
</feature>
<evidence type="ECO:0000256" key="1">
    <source>
        <dbReference type="ARBA" id="ARBA00006139"/>
    </source>
</evidence>
<organism evidence="12 13">
    <name type="scientific">Peptacetobacter hominis</name>
    <dbReference type="NCBI Taxonomy" id="2743610"/>
    <lineage>
        <taxon>Bacteria</taxon>
        <taxon>Bacillati</taxon>
        <taxon>Bacillota</taxon>
        <taxon>Clostridia</taxon>
        <taxon>Peptostreptococcales</taxon>
        <taxon>Peptostreptococcaceae</taxon>
        <taxon>Peptacetobacter</taxon>
    </lineage>
</organism>
<evidence type="ECO:0000256" key="4">
    <source>
        <dbReference type="ARBA" id="ARBA00022692"/>
    </source>
</evidence>
<comment type="subcellular location">
    <subcellularLocation>
        <location evidence="9">Cell membrane</location>
        <topology evidence="9">Multi-pass membrane protein</topology>
    </subcellularLocation>
</comment>
<comment type="catalytic activity">
    <reaction evidence="9 10">
        <text>Release of signal peptides from bacterial membrane prolipoproteins. Hydrolyzes -Xaa-Yaa-Zaa-|-(S,diacylglyceryl)Cys-, in which Xaa is hydrophobic (preferably Leu), and Yaa (Ala or Ser) and Zaa (Gly or Ala) have small, neutral side chains.</text>
        <dbReference type="EC" id="3.4.23.36"/>
    </reaction>
</comment>
<feature type="transmembrane region" description="Helical" evidence="9">
    <location>
        <begin position="82"/>
        <end position="102"/>
    </location>
</feature>
<reference evidence="12 13" key="1">
    <citation type="submission" date="2019-02" db="EMBL/GenBank/DDBJ databases">
        <title>Peptostreptococcaceae bacterium ZHW00191 nov., a new bacterium isolated from the human gut.</title>
        <authorList>
            <person name="Zhou H.-W."/>
            <person name="Chen X.-J."/>
        </authorList>
    </citation>
    <scope>NUCLEOTIDE SEQUENCE [LARGE SCALE GENOMIC DNA]</scope>
    <source>
        <strain evidence="12 13">ZHW00191</strain>
    </source>
</reference>
<keyword evidence="7 9" id="KW-1133">Transmembrane helix</keyword>
<evidence type="ECO:0000256" key="5">
    <source>
        <dbReference type="ARBA" id="ARBA00022750"/>
    </source>
</evidence>
<protein>
    <recommendedName>
        <fullName evidence="9">Lipoprotein signal peptidase</fullName>
        <ecNumber evidence="9">3.4.23.36</ecNumber>
    </recommendedName>
    <alternativeName>
        <fullName evidence="9">Prolipoprotein signal peptidase</fullName>
    </alternativeName>
    <alternativeName>
        <fullName evidence="9">Signal peptidase II</fullName>
        <shortName evidence="9">SPase II</shortName>
    </alternativeName>
</protein>